<dbReference type="InterPro" id="IPR051470">
    <property type="entry name" value="Thiol:disulfide_interchange"/>
</dbReference>
<dbReference type="InterPro" id="IPR036249">
    <property type="entry name" value="Thioredoxin-like_sf"/>
</dbReference>
<dbReference type="KEGG" id="sulg:FJR48_04765"/>
<dbReference type="RefSeq" id="WP_152307017.1">
    <property type="nucleotide sequence ID" value="NZ_CP043617.1"/>
</dbReference>
<evidence type="ECO:0000313" key="4">
    <source>
        <dbReference type="Proteomes" id="UP000326944"/>
    </source>
</evidence>
<name>A0A5P8P058_9BACT</name>
<dbReference type="SUPFAM" id="SSF52833">
    <property type="entry name" value="Thioredoxin-like"/>
    <property type="match status" value="1"/>
</dbReference>
<dbReference type="InterPro" id="IPR012336">
    <property type="entry name" value="Thioredoxin-like_fold"/>
</dbReference>
<organism evidence="3 4">
    <name type="scientific">Sulfurimonas lithotrophica</name>
    <dbReference type="NCBI Taxonomy" id="2590022"/>
    <lineage>
        <taxon>Bacteria</taxon>
        <taxon>Pseudomonadati</taxon>
        <taxon>Campylobacterota</taxon>
        <taxon>Epsilonproteobacteria</taxon>
        <taxon>Campylobacterales</taxon>
        <taxon>Sulfurimonadaceae</taxon>
        <taxon>Sulfurimonas</taxon>
    </lineage>
</organism>
<dbReference type="Pfam" id="PF13462">
    <property type="entry name" value="Thioredoxin_4"/>
    <property type="match status" value="1"/>
</dbReference>
<dbReference type="AlphaFoldDB" id="A0A5P8P058"/>
<evidence type="ECO:0000256" key="1">
    <source>
        <dbReference type="SAM" id="SignalP"/>
    </source>
</evidence>
<evidence type="ECO:0000259" key="2">
    <source>
        <dbReference type="Pfam" id="PF13462"/>
    </source>
</evidence>
<dbReference type="Gene3D" id="3.40.30.10">
    <property type="entry name" value="Glutaredoxin"/>
    <property type="match status" value="1"/>
</dbReference>
<evidence type="ECO:0000313" key="3">
    <source>
        <dbReference type="EMBL" id="QFR49074.1"/>
    </source>
</evidence>
<dbReference type="PANTHER" id="PTHR35272:SF3">
    <property type="entry name" value="THIOL:DISULFIDE INTERCHANGE PROTEIN DSBC"/>
    <property type="match status" value="1"/>
</dbReference>
<feature type="domain" description="Thioredoxin-like fold" evidence="2">
    <location>
        <begin position="118"/>
        <end position="265"/>
    </location>
</feature>
<accession>A0A5P8P058</accession>
<feature type="signal peptide" evidence="1">
    <location>
        <begin position="1"/>
        <end position="20"/>
    </location>
</feature>
<keyword evidence="4" id="KW-1185">Reference proteome</keyword>
<dbReference type="OrthoDB" id="9800545at2"/>
<sequence length="274" mass="31063">MSLMLKLLAITLLSSTFVYATSNKQVEDFLYKNFKSNPNIKSIKIGVSSKVKIKQMPQWEAFIVDVDATVKGDRKVKQKMIWFSNGIVMSPDLIDIKTNKSLKDSVSPKLEAKHYKKENLIYGNENAKHKVAIFSDPLCPFCRSYVPEAIEYMKKQPENFALYYYHFPLPSLHPAAVELSKAAIAAELQGVKDVVLKLYNVKLDSKERNVSKILKAFNDAVGTKITEKDLKDSSVVKHFEQDRNIADDVMVQGTPTIFFDGVKDKSKKKYLGVK</sequence>
<keyword evidence="1" id="KW-0732">Signal</keyword>
<dbReference type="Proteomes" id="UP000326944">
    <property type="component" value="Chromosome"/>
</dbReference>
<proteinExistence type="predicted"/>
<protein>
    <submittedName>
        <fullName evidence="3">Thioredoxin domain-containing protein</fullName>
    </submittedName>
</protein>
<dbReference type="EMBL" id="CP043617">
    <property type="protein sequence ID" value="QFR49074.1"/>
    <property type="molecule type" value="Genomic_DNA"/>
</dbReference>
<dbReference type="PANTHER" id="PTHR35272">
    <property type="entry name" value="THIOL:DISULFIDE INTERCHANGE PROTEIN DSBC-RELATED"/>
    <property type="match status" value="1"/>
</dbReference>
<reference evidence="3 4" key="1">
    <citation type="submission" date="2019-09" db="EMBL/GenBank/DDBJ databases">
        <title>Sulfurimonas gotlandica sp. nov., a chemoautotrophic and psychrotolerant epsilonproteobacterium isolated from a pelagic redoxcline, and an emended description of the genus Sulfurimonas.</title>
        <authorList>
            <person name="Wang S."/>
            <person name="Jiang L."/>
            <person name="Shao S."/>
        </authorList>
    </citation>
    <scope>NUCLEOTIDE SEQUENCE [LARGE SCALE GENOMIC DNA]</scope>
    <source>
        <strain evidence="3 4">GYSZ_1</strain>
    </source>
</reference>
<gene>
    <name evidence="3" type="ORF">FJR48_04765</name>
</gene>
<feature type="chain" id="PRO_5024804950" evidence="1">
    <location>
        <begin position="21"/>
        <end position="274"/>
    </location>
</feature>